<dbReference type="EMBL" id="JAEMNV010000005">
    <property type="protein sequence ID" value="MBJ8340508.1"/>
    <property type="molecule type" value="Genomic_DNA"/>
</dbReference>
<organism evidence="6 7">
    <name type="scientific">Antrihabitans stalagmiti</name>
    <dbReference type="NCBI Taxonomy" id="2799499"/>
    <lineage>
        <taxon>Bacteria</taxon>
        <taxon>Bacillati</taxon>
        <taxon>Actinomycetota</taxon>
        <taxon>Actinomycetes</taxon>
        <taxon>Mycobacteriales</taxon>
        <taxon>Nocardiaceae</taxon>
        <taxon>Antrihabitans</taxon>
    </lineage>
</organism>
<accession>A0A934NSI2</accession>
<dbReference type="InterPro" id="IPR000537">
    <property type="entry name" value="UbiA_prenyltransferase"/>
</dbReference>
<evidence type="ECO:0000313" key="6">
    <source>
        <dbReference type="EMBL" id="MBJ8340508.1"/>
    </source>
</evidence>
<proteinExistence type="predicted"/>
<evidence type="ECO:0000256" key="3">
    <source>
        <dbReference type="ARBA" id="ARBA00022989"/>
    </source>
</evidence>
<evidence type="ECO:0000256" key="1">
    <source>
        <dbReference type="ARBA" id="ARBA00004141"/>
    </source>
</evidence>
<sequence length="315" mass="34102">MVIDERPTNTFVRRVNEMVALSRPSVWITSLLPFCLGYVLATRQFLPHSCTPFTADCVGDIRPLVTGVVVIGPLFWLATLAINDAFDLQGDLNNPRKAGSPLTSGRLSPRTATWVAYAAATVTLLVAATVDLSTAALMFTLLTLGWAYSVPPLRLKSRPGWDVAVNAVSMGALAMLAGWSVVRPIGEFPWIMVVEGLLVGCAIYLPTTLADYDADVEVGYTTVGVRLGHRRTHYIGLAMFAAACAIAIFLSAIDHVFPRQMLPVQVLAAPILLGTYHAVLGRARTQPEVVRGLVLLMSMFTALNIVFAVMYVGWI</sequence>
<dbReference type="Pfam" id="PF01040">
    <property type="entry name" value="UbiA"/>
    <property type="match status" value="1"/>
</dbReference>
<name>A0A934NSI2_9NOCA</name>
<keyword evidence="2 5" id="KW-0812">Transmembrane</keyword>
<feature type="transmembrane region" description="Helical" evidence="5">
    <location>
        <begin position="234"/>
        <end position="256"/>
    </location>
</feature>
<feature type="transmembrane region" description="Helical" evidence="5">
    <location>
        <begin position="292"/>
        <end position="314"/>
    </location>
</feature>
<feature type="transmembrane region" description="Helical" evidence="5">
    <location>
        <begin position="262"/>
        <end position="280"/>
    </location>
</feature>
<dbReference type="InterPro" id="IPR044878">
    <property type="entry name" value="UbiA_sf"/>
</dbReference>
<dbReference type="Proteomes" id="UP000655868">
    <property type="component" value="Unassembled WGS sequence"/>
</dbReference>
<keyword evidence="3 5" id="KW-1133">Transmembrane helix</keyword>
<comment type="subcellular location">
    <subcellularLocation>
        <location evidence="1">Membrane</location>
        <topology evidence="1">Multi-pass membrane protein</topology>
    </subcellularLocation>
</comment>
<keyword evidence="4 5" id="KW-0472">Membrane</keyword>
<dbReference type="RefSeq" id="WP_199705396.1">
    <property type="nucleotide sequence ID" value="NZ_JAEMNV010000005.1"/>
</dbReference>
<evidence type="ECO:0000256" key="5">
    <source>
        <dbReference type="SAM" id="Phobius"/>
    </source>
</evidence>
<feature type="transmembrane region" description="Helical" evidence="5">
    <location>
        <begin position="134"/>
        <end position="151"/>
    </location>
</feature>
<feature type="transmembrane region" description="Helical" evidence="5">
    <location>
        <begin position="21"/>
        <end position="41"/>
    </location>
</feature>
<protein>
    <submittedName>
        <fullName evidence="6">UbiA family prenyltransferase</fullName>
    </submittedName>
</protein>
<evidence type="ECO:0000313" key="7">
    <source>
        <dbReference type="Proteomes" id="UP000655868"/>
    </source>
</evidence>
<dbReference type="GO" id="GO:0016020">
    <property type="term" value="C:membrane"/>
    <property type="evidence" value="ECO:0007669"/>
    <property type="project" value="UniProtKB-SubCell"/>
</dbReference>
<dbReference type="PANTHER" id="PTHR42723:SF1">
    <property type="entry name" value="CHLOROPHYLL SYNTHASE, CHLOROPLASTIC"/>
    <property type="match status" value="1"/>
</dbReference>
<evidence type="ECO:0000256" key="2">
    <source>
        <dbReference type="ARBA" id="ARBA00022692"/>
    </source>
</evidence>
<reference evidence="6" key="1">
    <citation type="submission" date="2020-12" db="EMBL/GenBank/DDBJ databases">
        <title>Antrihabitans popcorni sp. nov. and Antrihabitans auranticaus sp. nov., isolated from a larva cave.</title>
        <authorList>
            <person name="Lee S.D."/>
            <person name="Kim I.S."/>
        </authorList>
    </citation>
    <scope>NUCLEOTIDE SEQUENCE</scope>
    <source>
        <strain evidence="6">YC3-6</strain>
    </source>
</reference>
<evidence type="ECO:0000256" key="4">
    <source>
        <dbReference type="ARBA" id="ARBA00023136"/>
    </source>
</evidence>
<feature type="transmembrane region" description="Helical" evidence="5">
    <location>
        <begin position="163"/>
        <end position="182"/>
    </location>
</feature>
<dbReference type="InterPro" id="IPR050475">
    <property type="entry name" value="Prenyltransferase_related"/>
</dbReference>
<dbReference type="PANTHER" id="PTHR42723">
    <property type="entry name" value="CHLOROPHYLL SYNTHASE"/>
    <property type="match status" value="1"/>
</dbReference>
<comment type="caution">
    <text evidence="6">The sequence shown here is derived from an EMBL/GenBank/DDBJ whole genome shotgun (WGS) entry which is preliminary data.</text>
</comment>
<gene>
    <name evidence="6" type="ORF">JGU71_16580</name>
</gene>
<dbReference type="Gene3D" id="1.10.357.140">
    <property type="entry name" value="UbiA prenyltransferase"/>
    <property type="match status" value="1"/>
</dbReference>
<feature type="transmembrane region" description="Helical" evidence="5">
    <location>
        <begin position="61"/>
        <end position="86"/>
    </location>
</feature>
<dbReference type="AlphaFoldDB" id="A0A934NSI2"/>
<keyword evidence="7" id="KW-1185">Reference proteome</keyword>
<dbReference type="GO" id="GO:0016765">
    <property type="term" value="F:transferase activity, transferring alkyl or aryl (other than methyl) groups"/>
    <property type="evidence" value="ECO:0007669"/>
    <property type="project" value="InterPro"/>
</dbReference>